<sequence>MHGWAYKEPFSFNNGTSIVTTQTLDQAVNVFLPNLKVDQLQPNEQVNARNLTSAILSLPQDDVQLEFYLDVEPGQNFTSLDWTARLIWPQLTDARGEFDGFIALPVTPPGESASWLPDGSQTNSITRLDVHTNGTDTGNSTAYLVPPEGVIILSDIDDVLRVTKIWAPSEGLLNTFARDFTPWLNMPERFAEWSQQSSGRPYHFHYLTTTPEQATRKYMDFIYTHYPLGSFDTRSLNFTTVDQTFNVRKSLIDKIVQTFPQRKFILIGDTSNSDVMTDYPAAAKQYGNIQCILIRNSSASDSTMNWPYNTAGFRDLNGKFMFFRTPDDLAGLNFANGDCVNGSVPMNVTYAWQNLPFGLSISGASHNEGGKGARPGVEKVWWVLMVAAATAWWGIC</sequence>
<comment type="caution">
    <text evidence="2">The sequence shown here is derived from an EMBL/GenBank/DDBJ whole genome shotgun (WGS) entry which is preliminary data.</text>
</comment>
<protein>
    <recommendedName>
        <fullName evidence="1">Phosphatidate phosphatase APP1 catalytic domain-containing protein</fullName>
    </recommendedName>
</protein>
<proteinExistence type="predicted"/>
<dbReference type="GO" id="GO:0008195">
    <property type="term" value="F:phosphatidate phosphatase activity"/>
    <property type="evidence" value="ECO:0007669"/>
    <property type="project" value="InterPro"/>
</dbReference>
<evidence type="ECO:0000313" key="2">
    <source>
        <dbReference type="EMBL" id="KAA8904182.1"/>
    </source>
</evidence>
<dbReference type="AlphaFoldDB" id="A0A5J5EUJ7"/>
<dbReference type="Pfam" id="PF09949">
    <property type="entry name" value="APP1_cat"/>
    <property type="match status" value="1"/>
</dbReference>
<accession>A0A5J5EUJ7</accession>
<keyword evidence="3" id="KW-1185">Reference proteome</keyword>
<dbReference type="GO" id="GO:0030479">
    <property type="term" value="C:actin cortical patch"/>
    <property type="evidence" value="ECO:0007669"/>
    <property type="project" value="TreeGrafter"/>
</dbReference>
<organism evidence="2 3">
    <name type="scientific">Sphaerosporella brunnea</name>
    <dbReference type="NCBI Taxonomy" id="1250544"/>
    <lineage>
        <taxon>Eukaryota</taxon>
        <taxon>Fungi</taxon>
        <taxon>Dikarya</taxon>
        <taxon>Ascomycota</taxon>
        <taxon>Pezizomycotina</taxon>
        <taxon>Pezizomycetes</taxon>
        <taxon>Pezizales</taxon>
        <taxon>Pyronemataceae</taxon>
        <taxon>Sphaerosporella</taxon>
    </lineage>
</organism>
<dbReference type="EMBL" id="VXIS01000112">
    <property type="protein sequence ID" value="KAA8904182.1"/>
    <property type="molecule type" value="Genomic_DNA"/>
</dbReference>
<dbReference type="OrthoDB" id="414243at2759"/>
<dbReference type="InParanoid" id="A0A5J5EUJ7"/>
<reference evidence="2 3" key="1">
    <citation type="submission" date="2019-09" db="EMBL/GenBank/DDBJ databases">
        <title>Draft genome of the ectomycorrhizal ascomycete Sphaerosporella brunnea.</title>
        <authorList>
            <consortium name="DOE Joint Genome Institute"/>
            <person name="Benucci G.M."/>
            <person name="Marozzi G."/>
            <person name="Antonielli L."/>
            <person name="Sanchez S."/>
            <person name="Marco P."/>
            <person name="Wang X."/>
            <person name="Falini L.B."/>
            <person name="Barry K."/>
            <person name="Haridas S."/>
            <person name="Lipzen A."/>
            <person name="Labutti K."/>
            <person name="Grigoriev I.V."/>
            <person name="Murat C."/>
            <person name="Martin F."/>
            <person name="Albertini E."/>
            <person name="Donnini D."/>
            <person name="Bonito G."/>
        </authorList>
    </citation>
    <scope>NUCLEOTIDE SEQUENCE [LARGE SCALE GENOMIC DNA]</scope>
    <source>
        <strain evidence="2 3">Sb_GMNB300</strain>
    </source>
</reference>
<dbReference type="InterPro" id="IPR052935">
    <property type="entry name" value="Mg2+_PAP"/>
</dbReference>
<dbReference type="Proteomes" id="UP000326924">
    <property type="component" value="Unassembled WGS sequence"/>
</dbReference>
<evidence type="ECO:0000259" key="1">
    <source>
        <dbReference type="Pfam" id="PF09949"/>
    </source>
</evidence>
<dbReference type="PANTHER" id="PTHR28208:SF2">
    <property type="entry name" value="PHOSPHATIDATE PHOSPHATASE APP1 CATALYTIC DOMAIN-CONTAINING PROTEIN"/>
    <property type="match status" value="1"/>
</dbReference>
<dbReference type="InterPro" id="IPR019236">
    <property type="entry name" value="APP1_cat"/>
</dbReference>
<name>A0A5J5EUJ7_9PEZI</name>
<evidence type="ECO:0000313" key="3">
    <source>
        <dbReference type="Proteomes" id="UP000326924"/>
    </source>
</evidence>
<dbReference type="PANTHER" id="PTHR28208">
    <property type="entry name" value="PHOSPHATIDATE PHOSPHATASE APP1"/>
    <property type="match status" value="1"/>
</dbReference>
<feature type="domain" description="Phosphatidate phosphatase APP1 catalytic" evidence="1">
    <location>
        <begin position="151"/>
        <end position="296"/>
    </location>
</feature>
<gene>
    <name evidence="2" type="ORF">FN846DRAFT_953178</name>
</gene>